<dbReference type="Proteomes" id="UP000230605">
    <property type="component" value="Chromosome 1"/>
</dbReference>
<keyword evidence="3" id="KW-0732">Signal</keyword>
<dbReference type="GO" id="GO:0046872">
    <property type="term" value="F:metal ion binding"/>
    <property type="evidence" value="ECO:0007669"/>
    <property type="project" value="UniProtKB-KW"/>
</dbReference>
<evidence type="ECO:0000313" key="9">
    <source>
        <dbReference type="Proteomes" id="UP001302367"/>
    </source>
</evidence>
<reference evidence="7 9" key="2">
    <citation type="submission" date="2023-09" db="EMBL/GenBank/DDBJ databases">
        <title>Complete-Gapless Cercospora beticola genome.</title>
        <authorList>
            <person name="Wyatt N.A."/>
            <person name="Spanner R.E."/>
            <person name="Bolton M.D."/>
        </authorList>
    </citation>
    <scope>NUCLEOTIDE SEQUENCE [LARGE SCALE GENOMIC DNA]</scope>
    <source>
        <strain evidence="7">Cb09-40</strain>
    </source>
</reference>
<dbReference type="AlphaFoldDB" id="A0A2G5ICH2"/>
<keyword evidence="1" id="KW-0479">Metal-binding</keyword>
<dbReference type="PANTHER" id="PTHR11474">
    <property type="entry name" value="TYROSINASE FAMILY MEMBER"/>
    <property type="match status" value="1"/>
</dbReference>
<feature type="domain" description="Tyrosinase copper-binding" evidence="5">
    <location>
        <begin position="329"/>
        <end position="340"/>
    </location>
</feature>
<evidence type="ECO:0000256" key="2">
    <source>
        <dbReference type="ARBA" id="ARBA00023002"/>
    </source>
</evidence>
<feature type="signal peptide" evidence="3">
    <location>
        <begin position="1"/>
        <end position="17"/>
    </location>
</feature>
<evidence type="ECO:0000256" key="3">
    <source>
        <dbReference type="SAM" id="SignalP"/>
    </source>
</evidence>
<accession>A0A2G5ICH2</accession>
<dbReference type="EMBL" id="LKMD01000100">
    <property type="protein sequence ID" value="PIB02469.1"/>
    <property type="molecule type" value="Genomic_DNA"/>
</dbReference>
<dbReference type="EMBL" id="CP134185">
    <property type="protein sequence ID" value="WPA97625.1"/>
    <property type="molecule type" value="Genomic_DNA"/>
</dbReference>
<organism evidence="6 8">
    <name type="scientific">Cercospora beticola</name>
    <name type="common">Sugarbeet leaf spot fungus</name>
    <dbReference type="NCBI Taxonomy" id="122368"/>
    <lineage>
        <taxon>Eukaryota</taxon>
        <taxon>Fungi</taxon>
        <taxon>Dikarya</taxon>
        <taxon>Ascomycota</taxon>
        <taxon>Pezizomycotina</taxon>
        <taxon>Dothideomycetes</taxon>
        <taxon>Dothideomycetidae</taxon>
        <taxon>Mycosphaerellales</taxon>
        <taxon>Mycosphaerellaceae</taxon>
        <taxon>Cercospora</taxon>
    </lineage>
</organism>
<dbReference type="GO" id="GO:0016491">
    <property type="term" value="F:oxidoreductase activity"/>
    <property type="evidence" value="ECO:0007669"/>
    <property type="project" value="UniProtKB-KW"/>
</dbReference>
<dbReference type="PANTHER" id="PTHR11474:SF125">
    <property type="entry name" value="N-ACETYL-6-HYDROXYTRYPTOPHAN OXIDASE IVOB-RELATED"/>
    <property type="match status" value="1"/>
</dbReference>
<feature type="chain" id="PRO_5013895653" description="Tyrosinase copper-binding domain-containing protein" evidence="3">
    <location>
        <begin position="18"/>
        <end position="412"/>
    </location>
</feature>
<keyword evidence="9" id="KW-1185">Reference proteome</keyword>
<sequence>MYTLILTCWLLLSTAIAAPPPSYRPPSTYPPQKWIPGPTNGTDALARKGWQNLQRYVKHNVTNNTCSLKTAYRRKEWDTLRPHEKRAYIQAVKCLQSKPALSGDLAPGAKSRYDDFTATHVNQTLRIHSTGNFLTWHRYFVWTYEKALREECGYRGYQPYINWARLSNSVINAPIFDGSDTSLGGNGVFEPAKIPIVFSNETTPVTGINPAGGGGCVTKGPFKDMSVTLGPVGLAGYDPTFITPNPQTNGLGYNPRCLRRDLSVEAVSGASDHNVTTLLANSPDIATFQNVLQGPFALSPPRPFYGAHAAGHYTVGGDPGGDFYTSPGDPWFYLHHAQVDRVYWIWQNLHLFDEGEKWKEIAGTLTFLNFPPSREARLDDRFDLGVNDGFQGMTIEEGLFTLDGERYCYVYE</sequence>
<evidence type="ECO:0000259" key="5">
    <source>
        <dbReference type="PROSITE" id="PS00498"/>
    </source>
</evidence>
<dbReference type="OrthoDB" id="6132182at2759"/>
<dbReference type="PROSITE" id="PS00498">
    <property type="entry name" value="TYROSINASE_2"/>
    <property type="match status" value="1"/>
</dbReference>
<evidence type="ECO:0000259" key="4">
    <source>
        <dbReference type="PROSITE" id="PS00497"/>
    </source>
</evidence>
<dbReference type="InterPro" id="IPR002227">
    <property type="entry name" value="Tyrosinase_Cu-bd"/>
</dbReference>
<dbReference type="InterPro" id="IPR050316">
    <property type="entry name" value="Tyrosinase/Hemocyanin"/>
</dbReference>
<dbReference type="InterPro" id="IPR008922">
    <property type="entry name" value="Di-copper_centre_dom_sf"/>
</dbReference>
<feature type="domain" description="Tyrosinase copper-binding" evidence="4">
    <location>
        <begin position="128"/>
        <end position="145"/>
    </location>
</feature>
<proteinExistence type="predicted"/>
<protein>
    <recommendedName>
        <fullName evidence="4 5">Tyrosinase copper-binding domain-containing protein</fullName>
    </recommendedName>
</protein>
<dbReference type="PROSITE" id="PS00497">
    <property type="entry name" value="TYROSINASE_1"/>
    <property type="match status" value="1"/>
</dbReference>
<reference evidence="6 8" key="1">
    <citation type="submission" date="2015-10" db="EMBL/GenBank/DDBJ databases">
        <title>The cercosporin biosynthetic gene cluster was horizontally transferred to several fungal lineages and shown to be expanded in Cercospora beticola based on microsynteny with recipient genomes.</title>
        <authorList>
            <person name="De Jonge R."/>
            <person name="Ebert M.K."/>
            <person name="Suttle J.C."/>
            <person name="Jurick Ii W.M."/>
            <person name="Secor G.A."/>
            <person name="Thomma B.P."/>
            <person name="Van De Peer Y."/>
            <person name="Bolton M.D."/>
        </authorList>
    </citation>
    <scope>NUCLEOTIDE SEQUENCE [LARGE SCALE GENOMIC DNA]</scope>
    <source>
        <strain evidence="6 8">09-40</strain>
    </source>
</reference>
<evidence type="ECO:0000313" key="7">
    <source>
        <dbReference type="EMBL" id="WPA97625.1"/>
    </source>
</evidence>
<dbReference type="SUPFAM" id="SSF48056">
    <property type="entry name" value="Di-copper centre-containing domain"/>
    <property type="match status" value="1"/>
</dbReference>
<evidence type="ECO:0000313" key="6">
    <source>
        <dbReference type="EMBL" id="PIB02469.1"/>
    </source>
</evidence>
<name>A0A2G5ICH2_CERBT</name>
<keyword evidence="2" id="KW-0560">Oxidoreductase</keyword>
<dbReference type="Gene3D" id="1.10.1280.10">
    <property type="entry name" value="Di-copper center containing domain from catechol oxidase"/>
    <property type="match status" value="1"/>
</dbReference>
<gene>
    <name evidence="6" type="ORF">CB0940_02220</name>
    <name evidence="7" type="ORF">RHO25_002235</name>
</gene>
<dbReference type="PRINTS" id="PR00092">
    <property type="entry name" value="TYROSINASE"/>
</dbReference>
<dbReference type="Pfam" id="PF00264">
    <property type="entry name" value="Tyrosinase"/>
    <property type="match status" value="1"/>
</dbReference>
<evidence type="ECO:0000256" key="1">
    <source>
        <dbReference type="ARBA" id="ARBA00022723"/>
    </source>
</evidence>
<dbReference type="Proteomes" id="UP001302367">
    <property type="component" value="Chromosome 2"/>
</dbReference>
<evidence type="ECO:0000313" key="8">
    <source>
        <dbReference type="Proteomes" id="UP000230605"/>
    </source>
</evidence>